<evidence type="ECO:0000256" key="5">
    <source>
        <dbReference type="ARBA" id="ARBA00022573"/>
    </source>
</evidence>
<dbReference type="EMBL" id="FPCH01000002">
    <property type="protein sequence ID" value="SFV35468.1"/>
    <property type="molecule type" value="Genomic_DNA"/>
</dbReference>
<evidence type="ECO:0000256" key="8">
    <source>
        <dbReference type="ARBA" id="ARBA00047340"/>
    </source>
</evidence>
<evidence type="ECO:0000256" key="7">
    <source>
        <dbReference type="ARBA" id="ARBA00022679"/>
    </source>
</evidence>
<reference evidence="11" key="1">
    <citation type="submission" date="2016-10" db="EMBL/GenBank/DDBJ databases">
        <authorList>
            <person name="Varghese N."/>
            <person name="Submissions S."/>
        </authorList>
    </citation>
    <scope>NUCLEOTIDE SEQUENCE [LARGE SCALE GENOMIC DNA]</scope>
    <source>
        <strain evidence="11">DSM 1565</strain>
    </source>
</reference>
<keyword evidence="7 10" id="KW-0808">Transferase</keyword>
<dbReference type="SUPFAM" id="SSF52733">
    <property type="entry name" value="Nicotinate mononucleotide:5,6-dimethylbenzimidazole phosphoribosyltransferase (CobT)"/>
    <property type="match status" value="1"/>
</dbReference>
<evidence type="ECO:0000256" key="2">
    <source>
        <dbReference type="ARBA" id="ARBA00007110"/>
    </source>
</evidence>
<dbReference type="Gene3D" id="1.10.1610.10">
    <property type="match status" value="1"/>
</dbReference>
<dbReference type="CDD" id="cd02439">
    <property type="entry name" value="DMB-PRT_CobT"/>
    <property type="match status" value="1"/>
</dbReference>
<keyword evidence="11" id="KW-1185">Reference proteome</keyword>
<sequence>MTVQSGVKQSQTLLADELRARLRGKAKPVGSLGRLEDLAVQIGLIGGSTSPDLGIAKILVFAGDHGITAEGVTAYPSVVTREIAKFVLAGTAGVNVLARAAGVGVELVDAGMLEPLPPHDLLLDRRIASGTKNARREPAMSIEECAAALEAGRAIDAHLGAENVGIVGYGEIGIGNTSAAGLVAHALTGLGLKSLVGPGAGTPALGLDHKYQVLSDTIDRAAIAPSTSEKRTFEVLRQFGGFEIVMMAGAMTAAAAAGRVIVVDGFISTAGAIAAEALVPGTIDNCVFAHCSAEPGHAALLKHLSVKPLLELEMRLGEGSGAALAIPIIRAAELMLREMADLPGEHPE</sequence>
<evidence type="ECO:0000256" key="4">
    <source>
        <dbReference type="ARBA" id="ARBA00015486"/>
    </source>
</evidence>
<proteinExistence type="inferred from homology"/>
<dbReference type="AlphaFoldDB" id="A0A1I7NLE8"/>
<dbReference type="OrthoDB" id="9781491at2"/>
<evidence type="ECO:0000313" key="10">
    <source>
        <dbReference type="EMBL" id="SFV35468.1"/>
    </source>
</evidence>
<dbReference type="NCBIfam" id="NF000996">
    <property type="entry name" value="PRK00105.1"/>
    <property type="match status" value="1"/>
</dbReference>
<dbReference type="GO" id="GO:0008939">
    <property type="term" value="F:nicotinate-nucleotide-dimethylbenzimidazole phosphoribosyltransferase activity"/>
    <property type="evidence" value="ECO:0007669"/>
    <property type="project" value="UniProtKB-UniRule"/>
</dbReference>
<dbReference type="UniPathway" id="UPA00061">
    <property type="reaction ID" value="UER00516"/>
</dbReference>
<dbReference type="Gene3D" id="3.40.50.10210">
    <property type="match status" value="1"/>
</dbReference>
<evidence type="ECO:0000313" key="11">
    <source>
        <dbReference type="Proteomes" id="UP000199423"/>
    </source>
</evidence>
<comment type="catalytic activity">
    <reaction evidence="8">
        <text>5,6-dimethylbenzimidazole + nicotinate beta-D-ribonucleotide = alpha-ribazole 5'-phosphate + nicotinate + H(+)</text>
        <dbReference type="Rhea" id="RHEA:11196"/>
        <dbReference type="ChEBI" id="CHEBI:15378"/>
        <dbReference type="ChEBI" id="CHEBI:15890"/>
        <dbReference type="ChEBI" id="CHEBI:32544"/>
        <dbReference type="ChEBI" id="CHEBI:57502"/>
        <dbReference type="ChEBI" id="CHEBI:57918"/>
        <dbReference type="EC" id="2.4.2.21"/>
    </reaction>
</comment>
<dbReference type="InterPro" id="IPR036087">
    <property type="entry name" value="Nict_dMeBzImd_PRibTrfase_sf"/>
</dbReference>
<dbReference type="InterPro" id="IPR003200">
    <property type="entry name" value="Nict_dMeBzImd_PRibTrfase"/>
</dbReference>
<keyword evidence="6 10" id="KW-0328">Glycosyltransferase</keyword>
<dbReference type="RefSeq" id="WP_092868042.1">
    <property type="nucleotide sequence ID" value="NZ_FPCH01000002.1"/>
</dbReference>
<protein>
    <recommendedName>
        <fullName evidence="4 9">Nicotinate-nucleotide--dimethylbenzimidazole phosphoribosyltransferase</fullName>
        <ecNumber evidence="3 9">2.4.2.21</ecNumber>
    </recommendedName>
</protein>
<comment type="pathway">
    <text evidence="1">Nucleoside biosynthesis; alpha-ribazole biosynthesis; alpha-ribazole from 5,6-dimethylbenzimidazole: step 1/2.</text>
</comment>
<evidence type="ECO:0000256" key="1">
    <source>
        <dbReference type="ARBA" id="ARBA00005049"/>
    </source>
</evidence>
<dbReference type="GO" id="GO:0009236">
    <property type="term" value="P:cobalamin biosynthetic process"/>
    <property type="evidence" value="ECO:0007669"/>
    <property type="project" value="UniProtKB-UniRule"/>
</dbReference>
<evidence type="ECO:0000256" key="6">
    <source>
        <dbReference type="ARBA" id="ARBA00022676"/>
    </source>
</evidence>
<dbReference type="Pfam" id="PF02277">
    <property type="entry name" value="DBI_PRT"/>
    <property type="match status" value="1"/>
</dbReference>
<dbReference type="Proteomes" id="UP000199423">
    <property type="component" value="Unassembled WGS sequence"/>
</dbReference>
<keyword evidence="5" id="KW-0169">Cobalamin biosynthesis</keyword>
<organism evidence="10 11">
    <name type="scientific">Hyphomicrobium facile</name>
    <dbReference type="NCBI Taxonomy" id="51670"/>
    <lineage>
        <taxon>Bacteria</taxon>
        <taxon>Pseudomonadati</taxon>
        <taxon>Pseudomonadota</taxon>
        <taxon>Alphaproteobacteria</taxon>
        <taxon>Hyphomicrobiales</taxon>
        <taxon>Hyphomicrobiaceae</taxon>
        <taxon>Hyphomicrobium</taxon>
    </lineage>
</organism>
<dbReference type="InterPro" id="IPR017846">
    <property type="entry name" value="Nict_dMeBzImd_PRibTrfase_bact"/>
</dbReference>
<dbReference type="PANTHER" id="PTHR43463:SF1">
    <property type="entry name" value="NICOTINATE-NUCLEOTIDE--DIMETHYLBENZIMIDAZOLE PHOSPHORIBOSYLTRANSFERASE"/>
    <property type="match status" value="1"/>
</dbReference>
<comment type="similarity">
    <text evidence="2">Belongs to the CobT family.</text>
</comment>
<dbReference type="EC" id="2.4.2.21" evidence="3 9"/>
<dbReference type="PANTHER" id="PTHR43463">
    <property type="entry name" value="NICOTINATE-NUCLEOTIDE--DIMETHYLBENZIMIDAZOLE PHOSPHORIBOSYLTRANSFERASE"/>
    <property type="match status" value="1"/>
</dbReference>
<dbReference type="NCBIfam" id="TIGR03160">
    <property type="entry name" value="cobT_DBIPRT"/>
    <property type="match status" value="1"/>
</dbReference>
<gene>
    <name evidence="10" type="ORF">SAMN04488557_2587</name>
</gene>
<evidence type="ECO:0000256" key="9">
    <source>
        <dbReference type="NCBIfam" id="TIGR03160"/>
    </source>
</evidence>
<dbReference type="STRING" id="51670.SAMN04488557_2587"/>
<accession>A0A1I7NLE8</accession>
<dbReference type="InterPro" id="IPR023195">
    <property type="entry name" value="Nict_dMeBzImd_PRibTrfase_N"/>
</dbReference>
<name>A0A1I7NLE8_9HYPH</name>
<evidence type="ECO:0000256" key="3">
    <source>
        <dbReference type="ARBA" id="ARBA00011991"/>
    </source>
</evidence>